<evidence type="ECO:0000313" key="1">
    <source>
        <dbReference type="EMBL" id="KGA14102.1"/>
    </source>
</evidence>
<name>A0A094PSN1_9ZZZZ</name>
<comment type="caution">
    <text evidence="1">The sequence shown here is derived from an EMBL/GenBank/DDBJ whole genome shotgun (WGS) entry which is preliminary data.</text>
</comment>
<reference evidence="1" key="1">
    <citation type="submission" date="2014-06" db="EMBL/GenBank/DDBJ databases">
        <title>Key roles for freshwater Actinobacteria revealed by deep metagenomic sequencing.</title>
        <authorList>
            <person name="Ghai R."/>
            <person name="Mizuno C.M."/>
            <person name="Picazo A."/>
            <person name="Camacho A."/>
            <person name="Rodriguez-Valera F."/>
        </authorList>
    </citation>
    <scope>NUCLEOTIDE SEQUENCE</scope>
</reference>
<organism evidence="1">
    <name type="scientific">freshwater metagenome</name>
    <dbReference type="NCBI Taxonomy" id="449393"/>
    <lineage>
        <taxon>unclassified sequences</taxon>
        <taxon>metagenomes</taxon>
        <taxon>ecological metagenomes</taxon>
    </lineage>
</organism>
<accession>A0A094PSN1</accession>
<proteinExistence type="predicted"/>
<gene>
    <name evidence="1" type="ORF">GM51_18115</name>
</gene>
<dbReference type="AlphaFoldDB" id="A0A094PSN1"/>
<sequence length="69" mass="8270">ELQWESEYLNFAWFWLEFNNSEGFPWFGKVRTFAIEPSSTKTSGKTRRSLLQMKPHQTVEIKQKVIITF</sequence>
<protein>
    <submittedName>
        <fullName evidence="1">Uncharacterized protein</fullName>
    </submittedName>
</protein>
<feature type="non-terminal residue" evidence="1">
    <location>
        <position position="1"/>
    </location>
</feature>
<dbReference type="EMBL" id="JNSL01000160">
    <property type="protein sequence ID" value="KGA14102.1"/>
    <property type="molecule type" value="Genomic_DNA"/>
</dbReference>